<dbReference type="GO" id="GO:0006352">
    <property type="term" value="P:DNA-templated transcription initiation"/>
    <property type="evidence" value="ECO:0007669"/>
    <property type="project" value="InterPro"/>
</dbReference>
<keyword evidence="8" id="KW-1185">Reference proteome</keyword>
<feature type="domain" description="RNA polymerase sigma-70 region 2" evidence="5">
    <location>
        <begin position="16"/>
        <end position="78"/>
    </location>
</feature>
<evidence type="ECO:0000256" key="2">
    <source>
        <dbReference type="ARBA" id="ARBA00023015"/>
    </source>
</evidence>
<proteinExistence type="inferred from homology"/>
<protein>
    <submittedName>
        <fullName evidence="7">RNA polymerase subunit sigma-70</fullName>
    </submittedName>
</protein>
<dbReference type="RefSeq" id="WP_068846426.1">
    <property type="nucleotide sequence ID" value="NZ_LYDR01000039.1"/>
</dbReference>
<keyword evidence="4" id="KW-0804">Transcription</keyword>
<dbReference type="AlphaFoldDB" id="A0A1C3ENS4"/>
<dbReference type="InterPro" id="IPR013324">
    <property type="entry name" value="RNA_pol_sigma_r3/r4-like"/>
</dbReference>
<dbReference type="InterPro" id="IPR014331">
    <property type="entry name" value="RNA_pol_sigma70_ECF_RHOBA"/>
</dbReference>
<dbReference type="InterPro" id="IPR007627">
    <property type="entry name" value="RNA_pol_sigma70_r2"/>
</dbReference>
<dbReference type="EMBL" id="LYDR01000039">
    <property type="protein sequence ID" value="ODA34907.1"/>
    <property type="molecule type" value="Genomic_DNA"/>
</dbReference>
<dbReference type="PANTHER" id="PTHR43133:SF51">
    <property type="entry name" value="RNA POLYMERASE SIGMA FACTOR"/>
    <property type="match status" value="1"/>
</dbReference>
<dbReference type="GO" id="GO:0016987">
    <property type="term" value="F:sigma factor activity"/>
    <property type="evidence" value="ECO:0007669"/>
    <property type="project" value="UniProtKB-KW"/>
</dbReference>
<dbReference type="GO" id="GO:0003677">
    <property type="term" value="F:DNA binding"/>
    <property type="evidence" value="ECO:0007669"/>
    <property type="project" value="InterPro"/>
</dbReference>
<dbReference type="Pfam" id="PF08281">
    <property type="entry name" value="Sigma70_r4_2"/>
    <property type="match status" value="1"/>
</dbReference>
<dbReference type="Proteomes" id="UP000094828">
    <property type="component" value="Unassembled WGS sequence"/>
</dbReference>
<comment type="caution">
    <text evidence="7">The sequence shown here is derived from an EMBL/GenBank/DDBJ whole genome shotgun (WGS) entry which is preliminary data.</text>
</comment>
<evidence type="ECO:0000256" key="4">
    <source>
        <dbReference type="ARBA" id="ARBA00023163"/>
    </source>
</evidence>
<dbReference type="PANTHER" id="PTHR43133">
    <property type="entry name" value="RNA POLYMERASE ECF-TYPE SIGMA FACTO"/>
    <property type="match status" value="1"/>
</dbReference>
<evidence type="ECO:0000313" key="7">
    <source>
        <dbReference type="EMBL" id="ODA34907.1"/>
    </source>
</evidence>
<evidence type="ECO:0000313" key="8">
    <source>
        <dbReference type="Proteomes" id="UP000094828"/>
    </source>
</evidence>
<evidence type="ECO:0000259" key="5">
    <source>
        <dbReference type="Pfam" id="PF04542"/>
    </source>
</evidence>
<dbReference type="InterPro" id="IPR013249">
    <property type="entry name" value="RNA_pol_sigma70_r4_t2"/>
</dbReference>
<organism evidence="7 8">
    <name type="scientific">Planctopirus hydrillae</name>
    <dbReference type="NCBI Taxonomy" id="1841610"/>
    <lineage>
        <taxon>Bacteria</taxon>
        <taxon>Pseudomonadati</taxon>
        <taxon>Planctomycetota</taxon>
        <taxon>Planctomycetia</taxon>
        <taxon>Planctomycetales</taxon>
        <taxon>Planctomycetaceae</taxon>
        <taxon>Planctopirus</taxon>
    </lineage>
</organism>
<dbReference type="Pfam" id="PF04542">
    <property type="entry name" value="Sigma70_r2"/>
    <property type="match status" value="1"/>
</dbReference>
<dbReference type="OrthoDB" id="6383365at2"/>
<evidence type="ECO:0000256" key="1">
    <source>
        <dbReference type="ARBA" id="ARBA00010641"/>
    </source>
</evidence>
<feature type="domain" description="RNA polymerase sigma factor 70 region 4 type 2" evidence="6">
    <location>
        <begin position="110"/>
        <end position="159"/>
    </location>
</feature>
<dbReference type="NCBIfam" id="TIGR02937">
    <property type="entry name" value="sigma70-ECF"/>
    <property type="match status" value="1"/>
</dbReference>
<dbReference type="SUPFAM" id="SSF88946">
    <property type="entry name" value="Sigma2 domain of RNA polymerase sigma factors"/>
    <property type="match status" value="1"/>
</dbReference>
<dbReference type="InterPro" id="IPR039425">
    <property type="entry name" value="RNA_pol_sigma-70-like"/>
</dbReference>
<keyword evidence="3" id="KW-0731">Sigma factor</keyword>
<dbReference type="InterPro" id="IPR013325">
    <property type="entry name" value="RNA_pol_sigma_r2"/>
</dbReference>
<dbReference type="InterPro" id="IPR036388">
    <property type="entry name" value="WH-like_DNA-bd_sf"/>
</dbReference>
<accession>A0A1C3ENS4</accession>
<name>A0A1C3ENS4_9PLAN</name>
<sequence>MDDRTRQATRLWTLAQPVVSAFVVSAVRDFTARDDVLQETAVAVMESFDRYDPQRPFVAWAMGIAQNQVRLYFRRVQRDRLVFDEDVLVQLAAAFEETFPEQSPSLGFLRGCLDQLEGRARELCELRYGRDLKPAAIAESLGMSGNSVAKALQRIRDQLRACIERKVTFEKGMP</sequence>
<comment type="similarity">
    <text evidence="1">Belongs to the sigma-70 factor family. ECF subfamily.</text>
</comment>
<dbReference type="SUPFAM" id="SSF88659">
    <property type="entry name" value="Sigma3 and sigma4 domains of RNA polymerase sigma factors"/>
    <property type="match status" value="1"/>
</dbReference>
<evidence type="ECO:0000256" key="3">
    <source>
        <dbReference type="ARBA" id="ARBA00023082"/>
    </source>
</evidence>
<dbReference type="NCBIfam" id="TIGR02989">
    <property type="entry name" value="Sig-70_gvs1"/>
    <property type="match status" value="1"/>
</dbReference>
<dbReference type="STRING" id="1841610.A6X21_04480"/>
<keyword evidence="2" id="KW-0805">Transcription regulation</keyword>
<reference evidence="7 8" key="1">
    <citation type="submission" date="2016-05" db="EMBL/GenBank/DDBJ databases">
        <title>Genomic and physiological characterization of Planctopirus sp. isolated from fresh water lake.</title>
        <authorList>
            <person name="Subhash Y."/>
            <person name="Ramana C."/>
        </authorList>
    </citation>
    <scope>NUCLEOTIDE SEQUENCE [LARGE SCALE GENOMIC DNA]</scope>
    <source>
        <strain evidence="7 8">JC280</strain>
    </source>
</reference>
<gene>
    <name evidence="7" type="ORF">A6X21_04480</name>
</gene>
<evidence type="ECO:0000259" key="6">
    <source>
        <dbReference type="Pfam" id="PF08281"/>
    </source>
</evidence>
<dbReference type="Gene3D" id="1.10.1740.10">
    <property type="match status" value="1"/>
</dbReference>
<dbReference type="InterPro" id="IPR014284">
    <property type="entry name" value="RNA_pol_sigma-70_dom"/>
</dbReference>
<dbReference type="Gene3D" id="1.10.10.10">
    <property type="entry name" value="Winged helix-like DNA-binding domain superfamily/Winged helix DNA-binding domain"/>
    <property type="match status" value="1"/>
</dbReference>